<comment type="caution">
    <text evidence="1">The sequence shown here is derived from an EMBL/GenBank/DDBJ whole genome shotgun (WGS) entry which is preliminary data.</text>
</comment>
<gene>
    <name evidence="1" type="ORF">DFH07DRAFT_963417</name>
</gene>
<dbReference type="EMBL" id="JARJLG010000104">
    <property type="protein sequence ID" value="KAJ7745205.1"/>
    <property type="molecule type" value="Genomic_DNA"/>
</dbReference>
<evidence type="ECO:0000313" key="1">
    <source>
        <dbReference type="EMBL" id="KAJ7745205.1"/>
    </source>
</evidence>
<name>A0AAD7N3T1_9AGAR</name>
<evidence type="ECO:0000313" key="2">
    <source>
        <dbReference type="Proteomes" id="UP001215280"/>
    </source>
</evidence>
<sequence>MKSEFATRVKDHFIPANWKLTALADFYVLRQGSDPFPEYAKSLQRARNALSSAGSGYTISDSILKNHLLFFSHPILRLRVCGQSSFTYADLRVDTLISNMSSLWDSLIAERVVKTSSAPLALSIPTPASSSLSSTATSLPTPPSSATRAFSVSLTHAEKEALKAAGGCYHCKKTPQTLGWVKHRSYSCPGDAALGIPPRSAALVVAAVGPVGFSSAYEEGFRAVDKHAKWPSLKFTNFCVLVPLTKVEPELIYILPIKSHREVRSVG</sequence>
<proteinExistence type="predicted"/>
<protein>
    <submittedName>
        <fullName evidence="1">Uncharacterized protein</fullName>
    </submittedName>
</protein>
<organism evidence="1 2">
    <name type="scientific">Mycena maculata</name>
    <dbReference type="NCBI Taxonomy" id="230809"/>
    <lineage>
        <taxon>Eukaryota</taxon>
        <taxon>Fungi</taxon>
        <taxon>Dikarya</taxon>
        <taxon>Basidiomycota</taxon>
        <taxon>Agaricomycotina</taxon>
        <taxon>Agaricomycetes</taxon>
        <taxon>Agaricomycetidae</taxon>
        <taxon>Agaricales</taxon>
        <taxon>Marasmiineae</taxon>
        <taxon>Mycenaceae</taxon>
        <taxon>Mycena</taxon>
    </lineage>
</organism>
<reference evidence="1" key="1">
    <citation type="submission" date="2023-03" db="EMBL/GenBank/DDBJ databases">
        <title>Massive genome expansion in bonnet fungi (Mycena s.s.) driven by repeated elements and novel gene families across ecological guilds.</title>
        <authorList>
            <consortium name="Lawrence Berkeley National Laboratory"/>
            <person name="Harder C.B."/>
            <person name="Miyauchi S."/>
            <person name="Viragh M."/>
            <person name="Kuo A."/>
            <person name="Thoen E."/>
            <person name="Andreopoulos B."/>
            <person name="Lu D."/>
            <person name="Skrede I."/>
            <person name="Drula E."/>
            <person name="Henrissat B."/>
            <person name="Morin E."/>
            <person name="Kohler A."/>
            <person name="Barry K."/>
            <person name="LaButti K."/>
            <person name="Morin E."/>
            <person name="Salamov A."/>
            <person name="Lipzen A."/>
            <person name="Mereny Z."/>
            <person name="Hegedus B."/>
            <person name="Baldrian P."/>
            <person name="Stursova M."/>
            <person name="Weitz H."/>
            <person name="Taylor A."/>
            <person name="Grigoriev I.V."/>
            <person name="Nagy L.G."/>
            <person name="Martin F."/>
            <person name="Kauserud H."/>
        </authorList>
    </citation>
    <scope>NUCLEOTIDE SEQUENCE</scope>
    <source>
        <strain evidence="1">CBHHK188m</strain>
    </source>
</reference>
<dbReference type="Proteomes" id="UP001215280">
    <property type="component" value="Unassembled WGS sequence"/>
</dbReference>
<accession>A0AAD7N3T1</accession>
<keyword evidence="2" id="KW-1185">Reference proteome</keyword>
<dbReference type="AlphaFoldDB" id="A0AAD7N3T1"/>